<dbReference type="InterPro" id="IPR004314">
    <property type="entry name" value="Neprosin"/>
</dbReference>
<dbReference type="Proteomes" id="UP000087171">
    <property type="component" value="Unplaced"/>
</dbReference>
<dbReference type="Pfam" id="PF03080">
    <property type="entry name" value="Neprosin"/>
    <property type="match status" value="1"/>
</dbReference>
<accession>A0A1S2Z8I0</accession>
<dbReference type="PANTHER" id="PTHR31589">
    <property type="entry name" value="PROTEIN, PUTATIVE (DUF239)-RELATED-RELATED"/>
    <property type="match status" value="1"/>
</dbReference>
<dbReference type="OrthoDB" id="1858978at2759"/>
<dbReference type="AlphaFoldDB" id="A0A1S2Z8I0"/>
<dbReference type="STRING" id="3827.A0A1S2Z8I0"/>
<name>A0A1S2Z8I0_CICAR</name>
<evidence type="ECO:0000259" key="1">
    <source>
        <dbReference type="PROSITE" id="PS52045"/>
    </source>
</evidence>
<feature type="domain" description="Neprosin PEP catalytic" evidence="1">
    <location>
        <begin position="1"/>
        <end position="186"/>
    </location>
</feature>
<dbReference type="PROSITE" id="PS52045">
    <property type="entry name" value="NEPROSIN_PEP_CD"/>
    <property type="match status" value="1"/>
</dbReference>
<dbReference type="GeneID" id="101504488"/>
<gene>
    <name evidence="3" type="primary">LOC101504488</name>
</gene>
<organism evidence="2 3">
    <name type="scientific">Cicer arietinum</name>
    <name type="common">Chickpea</name>
    <name type="synonym">Garbanzo</name>
    <dbReference type="NCBI Taxonomy" id="3827"/>
    <lineage>
        <taxon>Eukaryota</taxon>
        <taxon>Viridiplantae</taxon>
        <taxon>Streptophyta</taxon>
        <taxon>Embryophyta</taxon>
        <taxon>Tracheophyta</taxon>
        <taxon>Spermatophyta</taxon>
        <taxon>Magnoliopsida</taxon>
        <taxon>eudicotyledons</taxon>
        <taxon>Gunneridae</taxon>
        <taxon>Pentapetalae</taxon>
        <taxon>rosids</taxon>
        <taxon>fabids</taxon>
        <taxon>Fabales</taxon>
        <taxon>Fabaceae</taxon>
        <taxon>Papilionoideae</taxon>
        <taxon>50 kb inversion clade</taxon>
        <taxon>NPAAA clade</taxon>
        <taxon>Hologalegina</taxon>
        <taxon>IRL clade</taxon>
        <taxon>Cicereae</taxon>
        <taxon>Cicer</taxon>
    </lineage>
</organism>
<protein>
    <submittedName>
        <fullName evidence="3">Uncharacterized protein LOC101504488</fullName>
    </submittedName>
</protein>
<reference evidence="3" key="1">
    <citation type="submission" date="2025-08" db="UniProtKB">
        <authorList>
            <consortium name="RefSeq"/>
        </authorList>
    </citation>
    <scope>IDENTIFICATION</scope>
    <source>
        <tissue evidence="3">Etiolated seedlings</tissue>
    </source>
</reference>
<dbReference type="RefSeq" id="XP_004516974.3">
    <property type="nucleotide sequence ID" value="XM_004516917.3"/>
</dbReference>
<evidence type="ECO:0000313" key="2">
    <source>
        <dbReference type="Proteomes" id="UP000087171"/>
    </source>
</evidence>
<keyword evidence="2" id="KW-1185">Reference proteome</keyword>
<dbReference type="KEGG" id="cam:101504488"/>
<dbReference type="PaxDb" id="3827-XP_004516974.1"/>
<proteinExistence type="predicted"/>
<dbReference type="InterPro" id="IPR053168">
    <property type="entry name" value="Glutamic_endopeptidase"/>
</dbReference>
<dbReference type="PANTHER" id="PTHR31589:SF233">
    <property type="entry name" value="PROTEIN, PUTATIVE (DUF239)-RELATED"/>
    <property type="match status" value="1"/>
</dbReference>
<sequence length="187" mass="20987">IDTNMQADGHLKTGCYTHTCPGFVQVNPNKKFALGAAQSPVSSIGSETKWLLNVKIKQDQFTGHWWLIVEKEKIRVGYWPKTLFTHLSNGASLIRFGGETYAPPNMDNPPMGSGRLPQERFKYSGFMGNLDIIDSKYNEFDIKPKEIKKYSDANSKCYDLLYNGEYQGSYYRQAFLYGGPGGSSCGI</sequence>
<feature type="non-terminal residue" evidence="3">
    <location>
        <position position="1"/>
    </location>
</feature>
<evidence type="ECO:0000313" key="3">
    <source>
        <dbReference type="RefSeq" id="XP_004516974.3"/>
    </source>
</evidence>